<keyword evidence="7" id="KW-1185">Reference proteome</keyword>
<dbReference type="InterPro" id="IPR009030">
    <property type="entry name" value="Growth_fac_rcpt_cys_sf"/>
</dbReference>
<feature type="transmembrane region" description="Helical" evidence="3">
    <location>
        <begin position="1082"/>
        <end position="1105"/>
    </location>
</feature>
<dbReference type="OrthoDB" id="270720at2759"/>
<dbReference type="Pfam" id="PF02493">
    <property type="entry name" value="MORN"/>
    <property type="match status" value="6"/>
</dbReference>
<dbReference type="Pfam" id="PF02225">
    <property type="entry name" value="PA"/>
    <property type="match status" value="1"/>
</dbReference>
<keyword evidence="4" id="KW-0732">Signal</keyword>
<accession>A0A813A1C3</accession>
<dbReference type="InterPro" id="IPR003137">
    <property type="entry name" value="PA_domain"/>
</dbReference>
<dbReference type="Gene3D" id="3.50.30.30">
    <property type="match status" value="1"/>
</dbReference>
<dbReference type="SMART" id="SM00698">
    <property type="entry name" value="MORN"/>
    <property type="match status" value="6"/>
</dbReference>
<dbReference type="EMBL" id="CAJNJA010051831">
    <property type="protein sequence ID" value="CAE7844929.1"/>
    <property type="molecule type" value="Genomic_DNA"/>
</dbReference>
<feature type="chain" id="PRO_5032455343" evidence="4">
    <location>
        <begin position="22"/>
        <end position="1474"/>
    </location>
</feature>
<dbReference type="SMART" id="SM01411">
    <property type="entry name" value="Ephrin_rec_like"/>
    <property type="match status" value="3"/>
</dbReference>
<comment type="caution">
    <text evidence="6">The sequence shown here is derived from an EMBL/GenBank/DDBJ whole genome shotgun (WGS) entry which is preliminary data.</text>
</comment>
<feature type="compositionally biased region" description="Pro residues" evidence="2">
    <location>
        <begin position="1155"/>
        <end position="1164"/>
    </location>
</feature>
<dbReference type="PANTHER" id="PTHR43215">
    <property type="entry name" value="RADIAL SPOKE HEAD 1 HOMOLOG"/>
    <property type="match status" value="1"/>
</dbReference>
<keyword evidence="3" id="KW-0812">Transmembrane</keyword>
<keyword evidence="3" id="KW-0472">Membrane</keyword>
<dbReference type="CDD" id="cd00538">
    <property type="entry name" value="PA"/>
    <property type="match status" value="1"/>
</dbReference>
<dbReference type="Gene3D" id="2.20.110.10">
    <property type="entry name" value="Histone H3 K4-specific methyltransferase SET7/9 N-terminal domain"/>
    <property type="match status" value="3"/>
</dbReference>
<evidence type="ECO:0000256" key="3">
    <source>
        <dbReference type="SAM" id="Phobius"/>
    </source>
</evidence>
<evidence type="ECO:0000256" key="1">
    <source>
        <dbReference type="ARBA" id="ARBA00022737"/>
    </source>
</evidence>
<dbReference type="SUPFAM" id="SSF52025">
    <property type="entry name" value="PA domain"/>
    <property type="match status" value="1"/>
</dbReference>
<evidence type="ECO:0000259" key="5">
    <source>
        <dbReference type="Pfam" id="PF02225"/>
    </source>
</evidence>
<reference evidence="6" key="1">
    <citation type="submission" date="2021-02" db="EMBL/GenBank/DDBJ databases">
        <authorList>
            <person name="Dougan E. K."/>
            <person name="Rhodes N."/>
            <person name="Thang M."/>
            <person name="Chan C."/>
        </authorList>
    </citation>
    <scope>NUCLEOTIDE SEQUENCE</scope>
</reference>
<evidence type="ECO:0000256" key="2">
    <source>
        <dbReference type="SAM" id="MobiDB-lite"/>
    </source>
</evidence>
<gene>
    <name evidence="6" type="primary">MORN3</name>
    <name evidence="6" type="ORF">SNEC2469_LOCUS25919</name>
</gene>
<feature type="compositionally biased region" description="Acidic residues" evidence="2">
    <location>
        <begin position="1443"/>
        <end position="1454"/>
    </location>
</feature>
<feature type="region of interest" description="Disordered" evidence="2">
    <location>
        <begin position="1149"/>
        <end position="1186"/>
    </location>
</feature>
<dbReference type="PANTHER" id="PTHR43215:SF14">
    <property type="entry name" value="RADIAL SPOKE HEAD 1 HOMOLOG"/>
    <property type="match status" value="1"/>
</dbReference>
<dbReference type="InterPro" id="IPR046450">
    <property type="entry name" value="PA_dom_sf"/>
</dbReference>
<sequence length="1474" mass="160155">MVRLSTLFGLLCIICAGCAKSRRCQWKDVRYDISECHTGKSGGGLIREAFAYVEPGICNASSSDSILPRPKVDLPCDEPCDEDHYLKVTPVYKHGKLRSAHGELDVICSRCPRGRFSLGGGRYVDGSKGDWARSWTEGLSTSCLYREADSRWTVGGGARLACVLHLQHDGQAEALSAETRSGTWNRNLPDVTLEVPFRIIDGLACDSLSGDSSLIGAAVLVLRGTCPFSTKTQHLEAAGAKAVIVYNNLYNRPHFIPAAAPNSTAATIPIFMVTREDGERMVTAAEDAAAEGEALQFRIPSTRCCVDRREAAPTTNHSGQSSGSSDSWEASEKGCALWAADPAGSFLYSGDNRRFHWVFSYLTYSVRFVRDGYIRFRYAVDAEEGYDGLIFEMDGEPVWNGSVRSQVAPWQDVRYPVPRGSRSFAWVYKKDFGTSSGEDRARLQLLEVSGTSHAEFSCRSCSVLSSPGSQRCQTCGRDEYAEVHLDRISCRKCPPGSWAPAGSVGRDSCQVRRTCTLQDVQIVYRAWNGTAAPSDSIFCRGNKTMVHALWRQPKTCQTTSTADELAGITANNRVRGCPACQPFQWRPRGGSCENRPARACPAPKFALPILKVNRWEVFPANFTSWIWGRPSVEDQSHSWQLAPDGSAVEVGTAFLGGGGAEAEALLSARADQAILGLDVSLASPGALKFTLEEKPVGAWSSAGALYVDHEPREPQEVSVKGGRLQFKLRMEPGLHWLTWVWRYTGPKLEEQAADASQQQEGSGLRLLEVSVTNALGASQSGPCRSCPPGRGLVNATECRACPPGWSTAMDGGEPVHEGCSRCPAGRASSGDRGAGSPSCKPCGRGTFSDPGASFCKPLATLGGEGRLQWSTEAILAAWPNSSQTSSGLRGVQVEDRTYYVSLLEPKRFPGISLPFTNAAAFVWEVLPPRINNDGDACESSASSLSSLRPFAETLEQVVPNEGMPAGLWLNFAGSCERMGEVTKRELHILLSCRPEARRDNLDIKLLSAMRPPSPGGCEDLALEWSTPAACPLCQEGDWEMTVPNKCDPVKGQRVTHVAPSGCRGGVPKPPDSWRPCPGVINILAFVIIGALVGCILCCLSCYVLILRRRYARYMVLEEPQVNGVAPSSIGVPDSPDPDWNRAAGLLARMADPGSPMSPPSPNPPSSKGAADSFEERPTVATMRPPRPEVLWKKHDRKAMKTGQRGTIYWVGKQIIAEDGSKTGQVEKGASYQGEWDNNEKNGYGVQVFPNGQKYEGQWANGMRNGEGTLWVPFGKAKKLRKLYVGGWKNDKRHGRGTCFFKDGQFFQGDWTQGKMNGQGLLRYSNGDLYIGEWSNGLRSGQGTLTKANGDCYEGFWLNDKREGSGSYFYAESGKVFVGEWVNDLPKAGVYTQANSNPEQATPVPQTTILPPLMLAFPNEVLDGALAAVREMQHFSPDFAESGEQVDEAEDDYGNEVDTTSNAVGISRAEDTGSP</sequence>
<organism evidence="6 7">
    <name type="scientific">Symbiodinium necroappetens</name>
    <dbReference type="NCBI Taxonomy" id="1628268"/>
    <lineage>
        <taxon>Eukaryota</taxon>
        <taxon>Sar</taxon>
        <taxon>Alveolata</taxon>
        <taxon>Dinophyceae</taxon>
        <taxon>Suessiales</taxon>
        <taxon>Symbiodiniaceae</taxon>
        <taxon>Symbiodinium</taxon>
    </lineage>
</organism>
<name>A0A813A1C3_9DINO</name>
<dbReference type="SUPFAM" id="SSF57184">
    <property type="entry name" value="Growth factor receptor domain"/>
    <property type="match status" value="1"/>
</dbReference>
<evidence type="ECO:0000313" key="7">
    <source>
        <dbReference type="Proteomes" id="UP000601435"/>
    </source>
</evidence>
<feature type="signal peptide" evidence="4">
    <location>
        <begin position="1"/>
        <end position="21"/>
    </location>
</feature>
<proteinExistence type="predicted"/>
<dbReference type="SUPFAM" id="SSF82185">
    <property type="entry name" value="Histone H3 K4-specific methyltransferase SET7/9 N-terminal domain"/>
    <property type="match status" value="2"/>
</dbReference>
<dbReference type="Proteomes" id="UP000601435">
    <property type="component" value="Unassembled WGS sequence"/>
</dbReference>
<evidence type="ECO:0000313" key="6">
    <source>
        <dbReference type="EMBL" id="CAE7844929.1"/>
    </source>
</evidence>
<keyword evidence="3" id="KW-1133">Transmembrane helix</keyword>
<dbReference type="InterPro" id="IPR003409">
    <property type="entry name" value="MORN"/>
</dbReference>
<evidence type="ECO:0000256" key="4">
    <source>
        <dbReference type="SAM" id="SignalP"/>
    </source>
</evidence>
<feature type="domain" description="PA" evidence="5">
    <location>
        <begin position="202"/>
        <end position="280"/>
    </location>
</feature>
<protein>
    <submittedName>
        <fullName evidence="6">MORN3 protein</fullName>
    </submittedName>
</protein>
<keyword evidence="1" id="KW-0677">Repeat</keyword>
<feature type="region of interest" description="Disordered" evidence="2">
    <location>
        <begin position="1436"/>
        <end position="1474"/>
    </location>
</feature>